<evidence type="ECO:0000256" key="1">
    <source>
        <dbReference type="ARBA" id="ARBA00004225"/>
    </source>
</evidence>
<protein>
    <submittedName>
        <fullName evidence="6">ATP synthase regulation protein NCA2-domain-containing protein</fullName>
    </submittedName>
</protein>
<keyword evidence="5" id="KW-0472">Membrane</keyword>
<dbReference type="FunCoup" id="A0A1X2H9Y3">
    <property type="interactions" value="38"/>
</dbReference>
<evidence type="ECO:0000313" key="7">
    <source>
        <dbReference type="Proteomes" id="UP000242180"/>
    </source>
</evidence>
<dbReference type="STRING" id="13706.A0A1X2H9Y3"/>
<reference evidence="6 7" key="1">
    <citation type="submission" date="2016-07" db="EMBL/GenBank/DDBJ databases">
        <title>Pervasive Adenine N6-methylation of Active Genes in Fungi.</title>
        <authorList>
            <consortium name="DOE Joint Genome Institute"/>
            <person name="Mondo S.J."/>
            <person name="Dannebaum R.O."/>
            <person name="Kuo R.C."/>
            <person name="Labutti K."/>
            <person name="Haridas S."/>
            <person name="Kuo A."/>
            <person name="Salamov A."/>
            <person name="Ahrendt S.R."/>
            <person name="Lipzen A."/>
            <person name="Sullivan W."/>
            <person name="Andreopoulos W.B."/>
            <person name="Clum A."/>
            <person name="Lindquist E."/>
            <person name="Daum C."/>
            <person name="Ramamoorthy G.K."/>
            <person name="Gryganskyi A."/>
            <person name="Culley D."/>
            <person name="Magnuson J.K."/>
            <person name="James T.Y."/>
            <person name="O'Malley M.A."/>
            <person name="Stajich J.E."/>
            <person name="Spatafora J.W."/>
            <person name="Visel A."/>
            <person name="Grigoriev I.V."/>
        </authorList>
    </citation>
    <scope>NUCLEOTIDE SEQUENCE [LARGE SCALE GENOMIC DNA]</scope>
    <source>
        <strain evidence="6 7">NRRL 2496</strain>
    </source>
</reference>
<proteinExistence type="predicted"/>
<evidence type="ECO:0000256" key="5">
    <source>
        <dbReference type="ARBA" id="ARBA00023136"/>
    </source>
</evidence>
<keyword evidence="2" id="KW-0812">Transmembrane</keyword>
<name>A0A1X2H9Y3_SYNRA</name>
<dbReference type="OMA" id="YHEFHED"/>
<dbReference type="Pfam" id="PF08637">
    <property type="entry name" value="NCA2"/>
    <property type="match status" value="1"/>
</dbReference>
<evidence type="ECO:0000256" key="3">
    <source>
        <dbReference type="ARBA" id="ARBA00022989"/>
    </source>
</evidence>
<dbReference type="OrthoDB" id="413313at2759"/>
<keyword evidence="4" id="KW-0496">Mitochondrion</keyword>
<dbReference type="InterPro" id="IPR013946">
    <property type="entry name" value="NCA2-like"/>
</dbReference>
<comment type="caution">
    <text evidence="6">The sequence shown here is derived from an EMBL/GenBank/DDBJ whole genome shotgun (WGS) entry which is preliminary data.</text>
</comment>
<accession>A0A1X2H9Y3</accession>
<dbReference type="GO" id="GO:0005741">
    <property type="term" value="C:mitochondrial outer membrane"/>
    <property type="evidence" value="ECO:0007669"/>
    <property type="project" value="TreeGrafter"/>
</dbReference>
<evidence type="ECO:0000313" key="6">
    <source>
        <dbReference type="EMBL" id="ORY95455.1"/>
    </source>
</evidence>
<comment type="subcellular location">
    <subcellularLocation>
        <location evidence="1">Mitochondrion membrane</location>
        <topology evidence="1">Multi-pass membrane protein</topology>
    </subcellularLocation>
</comment>
<dbReference type="Proteomes" id="UP000242180">
    <property type="component" value="Unassembled WGS sequence"/>
</dbReference>
<dbReference type="EMBL" id="MCGN01000006">
    <property type="protein sequence ID" value="ORY95455.1"/>
    <property type="molecule type" value="Genomic_DNA"/>
</dbReference>
<dbReference type="PANTHER" id="PTHR28234:SF1">
    <property type="entry name" value="NUCLEAR CONTROL OF ATPASE PROTEIN 2"/>
    <property type="match status" value="1"/>
</dbReference>
<gene>
    <name evidence="6" type="ORF">BCR43DRAFT_475335</name>
</gene>
<dbReference type="PANTHER" id="PTHR28234">
    <property type="entry name" value="NUCLEAR CONTROL OF ATPASE PROTEIN 2"/>
    <property type="match status" value="1"/>
</dbReference>
<evidence type="ECO:0000256" key="4">
    <source>
        <dbReference type="ARBA" id="ARBA00023128"/>
    </source>
</evidence>
<organism evidence="6 7">
    <name type="scientific">Syncephalastrum racemosum</name>
    <name type="common">Filamentous fungus</name>
    <dbReference type="NCBI Taxonomy" id="13706"/>
    <lineage>
        <taxon>Eukaryota</taxon>
        <taxon>Fungi</taxon>
        <taxon>Fungi incertae sedis</taxon>
        <taxon>Mucoromycota</taxon>
        <taxon>Mucoromycotina</taxon>
        <taxon>Mucoromycetes</taxon>
        <taxon>Mucorales</taxon>
        <taxon>Syncephalastraceae</taxon>
        <taxon>Syncephalastrum</taxon>
    </lineage>
</organism>
<keyword evidence="7" id="KW-1185">Reference proteome</keyword>
<dbReference type="InParanoid" id="A0A1X2H9Y3"/>
<dbReference type="AlphaFoldDB" id="A0A1X2H9Y3"/>
<evidence type="ECO:0000256" key="2">
    <source>
        <dbReference type="ARBA" id="ARBA00022692"/>
    </source>
</evidence>
<sequence length="599" mass="68149">MSTFVNDHISRLDTELTTALRVSSPPSESSSFTTTEAAVEGGDKTAYLTIATRSIDLHSQSQLPNLGSVRTLLEQYAELAGSEESTTLDWLFIAKCTVAVYGTLLHTLLNSTLPLSQSIEYWNSIYGSTRYEAYYFASTLPARSVALAKSTVHRMNTSHLGLGTLLRSHEHILTSVFPSARRQLRVVDMIHQEIGHKKKMLECFRKEQATRLGLLMKKSPNFGEHDNLIQETCQCLYFMRWALNDSNTAAENLQTMLAQPAEEMTMSPKAAVLELHGLIKAMSECRQELDDTHAAYKPPSLWARYWIPALLAYVAADTGIKILFKHKEDIRVWARELADTAVDFAVNWIWEPVCRVWDTIRMKDQRLGVLSKEGLKSDLDSLERMVVEFAHDHYQLSPSEIDNLMLKVRDGDLSVVLKAYENEIKRPLKNAITGDLIQTLLIQVQKTKVDVDLAMAALDKLLKSNELNFAFLAVAPSMLLSWASFTWLKNLYRQRTGRQVGRVGQSIRETMRRIERIFDLSLNEASQLDCEGQGTLLCEVHLLRTYALRLPKRNSIRELFFEDLRDLENPNLQVNQKLLVISRMSRSWDFLQPSGSYKI</sequence>
<keyword evidence="3" id="KW-1133">Transmembrane helix</keyword>